<reference evidence="3 4" key="1">
    <citation type="journal article" date="2015" name="J. Biotechnol.">
        <title>Complete genome sequence of Pseudomonas rhizosphaerae IH5T (=DSM 16299T), a phosphate-solubilizing rhizobacterium for bacterial biofertilizer.</title>
        <authorList>
            <person name="Kwak Y."/>
            <person name="Jung B.K."/>
            <person name="Shin J.H."/>
        </authorList>
    </citation>
    <scope>NUCLEOTIDE SEQUENCE [LARGE SCALE GENOMIC DNA]</scope>
    <source>
        <strain evidence="3">DSM 16299</strain>
    </source>
</reference>
<dbReference type="PANTHER" id="PTHR34039">
    <property type="entry name" value="UPF0102 PROTEIN YRAN"/>
    <property type="match status" value="1"/>
</dbReference>
<dbReference type="NCBIfam" id="NF009150">
    <property type="entry name" value="PRK12497.1-3"/>
    <property type="match status" value="1"/>
</dbReference>
<dbReference type="Pfam" id="PF02021">
    <property type="entry name" value="UPF0102"/>
    <property type="match status" value="1"/>
</dbReference>
<gene>
    <name evidence="3" type="ORF">LT40_04035</name>
</gene>
<dbReference type="STRING" id="216142.LT40_04035"/>
<dbReference type="InterPro" id="IPR011856">
    <property type="entry name" value="tRNA_endonuc-like_dom_sf"/>
</dbReference>
<proteinExistence type="inferred from homology"/>
<dbReference type="InterPro" id="IPR003509">
    <property type="entry name" value="UPF0102_YraN-like"/>
</dbReference>
<dbReference type="HOGENOM" id="CLU_115353_1_0_6"/>
<evidence type="ECO:0000313" key="4">
    <source>
        <dbReference type="Proteomes" id="UP000029499"/>
    </source>
</evidence>
<dbReference type="OrthoDB" id="9794876at2"/>
<dbReference type="RefSeq" id="WP_043186811.1">
    <property type="nucleotide sequence ID" value="NZ_CP009533.1"/>
</dbReference>
<dbReference type="NCBIfam" id="TIGR00252">
    <property type="entry name" value="YraN family protein"/>
    <property type="match status" value="1"/>
</dbReference>
<keyword evidence="4" id="KW-1185">Reference proteome</keyword>
<evidence type="ECO:0000313" key="3">
    <source>
        <dbReference type="EMBL" id="AIS16620.1"/>
    </source>
</evidence>
<evidence type="ECO:0000256" key="1">
    <source>
        <dbReference type="ARBA" id="ARBA00006738"/>
    </source>
</evidence>
<sequence>MSLSPRQKAGREAEQQALEHLRAQGLSLLAQNWLCKRGELDLVMLEGDTVVFVEVRYRLHAQWGGALASIDARKREKLVMAAQYFLIKEARWAQHPCRFDVVALEGTGTQATRLNWIRNAFDS</sequence>
<dbReference type="EMBL" id="CP009533">
    <property type="protein sequence ID" value="AIS16620.1"/>
    <property type="molecule type" value="Genomic_DNA"/>
</dbReference>
<dbReference type="SUPFAM" id="SSF52980">
    <property type="entry name" value="Restriction endonuclease-like"/>
    <property type="match status" value="1"/>
</dbReference>
<name>A0A089YSE7_9PSED</name>
<organism evidence="3 4">
    <name type="scientific">Pseudomonas rhizosphaerae</name>
    <dbReference type="NCBI Taxonomy" id="216142"/>
    <lineage>
        <taxon>Bacteria</taxon>
        <taxon>Pseudomonadati</taxon>
        <taxon>Pseudomonadota</taxon>
        <taxon>Gammaproteobacteria</taxon>
        <taxon>Pseudomonadales</taxon>
        <taxon>Pseudomonadaceae</taxon>
        <taxon>Pseudomonas</taxon>
    </lineage>
</organism>
<evidence type="ECO:0000256" key="2">
    <source>
        <dbReference type="HAMAP-Rule" id="MF_00048"/>
    </source>
</evidence>
<dbReference type="Proteomes" id="UP000029499">
    <property type="component" value="Chromosome"/>
</dbReference>
<dbReference type="AlphaFoldDB" id="A0A089YSE7"/>
<accession>A0A089YSE7</accession>
<comment type="similarity">
    <text evidence="1 2">Belongs to the UPF0102 family.</text>
</comment>
<dbReference type="GO" id="GO:0003676">
    <property type="term" value="F:nucleic acid binding"/>
    <property type="evidence" value="ECO:0007669"/>
    <property type="project" value="InterPro"/>
</dbReference>
<protein>
    <recommendedName>
        <fullName evidence="2">UPF0102 protein LT40_04035</fullName>
    </recommendedName>
</protein>
<dbReference type="Gene3D" id="3.40.1350.10">
    <property type="match status" value="1"/>
</dbReference>
<dbReference type="PANTHER" id="PTHR34039:SF1">
    <property type="entry name" value="UPF0102 PROTEIN YRAN"/>
    <property type="match status" value="1"/>
</dbReference>
<dbReference type="eggNOG" id="COG0792">
    <property type="taxonomic scope" value="Bacteria"/>
</dbReference>
<dbReference type="InterPro" id="IPR011335">
    <property type="entry name" value="Restrct_endonuc-II-like"/>
</dbReference>
<dbReference type="KEGG" id="prh:LT40_04035"/>
<dbReference type="HAMAP" id="MF_00048">
    <property type="entry name" value="UPF0102"/>
    <property type="match status" value="1"/>
</dbReference>